<protein>
    <submittedName>
        <fullName evidence="1">Uncharacterized protein</fullName>
    </submittedName>
</protein>
<keyword evidence="3" id="KW-1185">Reference proteome</keyword>
<dbReference type="RefSeq" id="WP_048841644.1">
    <property type="nucleotide sequence ID" value="NZ_BAMX01000024.1"/>
</dbReference>
<name>A0A2Z5ZD52_9PROT</name>
<dbReference type="EMBL" id="AP018515">
    <property type="protein sequence ID" value="BBC78450.1"/>
    <property type="molecule type" value="Genomic_DNA"/>
</dbReference>
<organism evidence="1 4">
    <name type="scientific">Acetobacter orientalis</name>
    <dbReference type="NCBI Taxonomy" id="146474"/>
    <lineage>
        <taxon>Bacteria</taxon>
        <taxon>Pseudomonadati</taxon>
        <taxon>Pseudomonadota</taxon>
        <taxon>Alphaproteobacteria</taxon>
        <taxon>Acetobacterales</taxon>
        <taxon>Acetobacteraceae</taxon>
        <taxon>Acetobacter</taxon>
    </lineage>
</organism>
<evidence type="ECO:0000313" key="4">
    <source>
        <dbReference type="Proteomes" id="UP000270034"/>
    </source>
</evidence>
<evidence type="ECO:0000313" key="2">
    <source>
        <dbReference type="EMBL" id="GAN66602.1"/>
    </source>
</evidence>
<dbReference type="Proteomes" id="UP000270034">
    <property type="component" value="Chromosome"/>
</dbReference>
<reference evidence="1 4" key="2">
    <citation type="submission" date="2018-02" db="EMBL/GenBank/DDBJ databases">
        <title>Acetobacter orientalis genome.</title>
        <authorList>
            <person name="Nakashima N."/>
            <person name="Tamura T."/>
        </authorList>
    </citation>
    <scope>NUCLEOTIDE SEQUENCE [LARGE SCALE GENOMIC DNA]</scope>
    <source>
        <strain evidence="1 4">FAN1</strain>
    </source>
</reference>
<dbReference type="PROSITE" id="PS51257">
    <property type="entry name" value="PROKAR_LIPOPROTEIN"/>
    <property type="match status" value="1"/>
</dbReference>
<dbReference type="EMBL" id="BAMX01000024">
    <property type="protein sequence ID" value="GAN66602.1"/>
    <property type="molecule type" value="Genomic_DNA"/>
</dbReference>
<dbReference type="Proteomes" id="UP000032670">
    <property type="component" value="Unassembled WGS sequence"/>
</dbReference>
<sequence>MKHRGFSFPFFLRRALWARSGLVGLFVLAGCQVAPQSLTLHPTPNTLVYSYIITNGMARGHIMADRLSDAQLMTLASADHTALMAIILAAHQPTRRNFDLANQAMELYLSTIDEAPTAPTGAAVAK</sequence>
<dbReference type="KEGG" id="aot:AcetOri_orf00159"/>
<gene>
    <name evidence="2" type="ORF">Abor_024_046</name>
    <name evidence="1" type="ORF">AcetOrient_orf00159</name>
</gene>
<accession>A0A2Z5ZD52</accession>
<evidence type="ECO:0000313" key="3">
    <source>
        <dbReference type="Proteomes" id="UP000032670"/>
    </source>
</evidence>
<dbReference type="GeneID" id="76204742"/>
<proteinExistence type="predicted"/>
<dbReference type="AlphaFoldDB" id="A0A2Z5ZD52"/>
<accession>A0A0D6NKH8</accession>
<evidence type="ECO:0000313" key="1">
    <source>
        <dbReference type="EMBL" id="BBC78450.1"/>
    </source>
</evidence>
<reference evidence="2 3" key="1">
    <citation type="submission" date="2012-11" db="EMBL/GenBank/DDBJ databases">
        <title>Whole genome sequence of Acetobacter orientalis 21F-2.</title>
        <authorList>
            <person name="Azuma Y."/>
            <person name="Higashiura N."/>
            <person name="Hirakawa H."/>
            <person name="Matsushita K."/>
        </authorList>
    </citation>
    <scope>NUCLEOTIDE SEQUENCE [LARGE SCALE GENOMIC DNA]</scope>
    <source>
        <strain evidence="2 3">21F-2</strain>
    </source>
</reference>